<proteinExistence type="predicted"/>
<protein>
    <recommendedName>
        <fullName evidence="2">SGNH domain-containing protein</fullName>
    </recommendedName>
</protein>
<gene>
    <name evidence="1" type="ORF">METZ01_LOCUS504958</name>
</gene>
<reference evidence="1" key="1">
    <citation type="submission" date="2018-05" db="EMBL/GenBank/DDBJ databases">
        <authorList>
            <person name="Lanie J.A."/>
            <person name="Ng W.-L."/>
            <person name="Kazmierczak K.M."/>
            <person name="Andrzejewski T.M."/>
            <person name="Davidsen T.M."/>
            <person name="Wayne K.J."/>
            <person name="Tettelin H."/>
            <person name="Glass J.I."/>
            <person name="Rusch D."/>
            <person name="Podicherti R."/>
            <person name="Tsui H.-C.T."/>
            <person name="Winkler M.E."/>
        </authorList>
    </citation>
    <scope>NUCLEOTIDE SEQUENCE</scope>
</reference>
<evidence type="ECO:0008006" key="2">
    <source>
        <dbReference type="Google" id="ProtNLM"/>
    </source>
</evidence>
<sequence length="153" mass="17969">MIFSNFIHKETFRYACYKYEIDFYSLRPNCVAFEEHETSGITFKVHTDDNGYRYLGKKRDKTAKNTVIFLGDSQTYAVGLEYKSSFVGKIEKNFKNYKVLNLAVPSYSPTIYNYQLKKIIKSKNKPNKIFLILDIGDIAQASFRWETKKNLRP</sequence>
<name>A0A383E685_9ZZZZ</name>
<dbReference type="AlphaFoldDB" id="A0A383E685"/>
<dbReference type="InterPro" id="IPR036514">
    <property type="entry name" value="SGNH_hydro_sf"/>
</dbReference>
<dbReference type="Gene3D" id="3.40.50.1110">
    <property type="entry name" value="SGNH hydrolase"/>
    <property type="match status" value="1"/>
</dbReference>
<organism evidence="1">
    <name type="scientific">marine metagenome</name>
    <dbReference type="NCBI Taxonomy" id="408172"/>
    <lineage>
        <taxon>unclassified sequences</taxon>
        <taxon>metagenomes</taxon>
        <taxon>ecological metagenomes</taxon>
    </lineage>
</organism>
<feature type="non-terminal residue" evidence="1">
    <location>
        <position position="153"/>
    </location>
</feature>
<evidence type="ECO:0000313" key="1">
    <source>
        <dbReference type="EMBL" id="SVE52104.1"/>
    </source>
</evidence>
<dbReference type="SUPFAM" id="SSF52266">
    <property type="entry name" value="SGNH hydrolase"/>
    <property type="match status" value="1"/>
</dbReference>
<dbReference type="EMBL" id="UINC01223066">
    <property type="protein sequence ID" value="SVE52104.1"/>
    <property type="molecule type" value="Genomic_DNA"/>
</dbReference>
<dbReference type="Pfam" id="PF07611">
    <property type="entry name" value="DUF1574"/>
    <property type="match status" value="1"/>
</dbReference>
<accession>A0A383E685</accession>
<dbReference type="InterPro" id="IPR011468">
    <property type="entry name" value="DUF1574"/>
</dbReference>